<feature type="transmembrane region" description="Helical" evidence="3">
    <location>
        <begin position="107"/>
        <end position="129"/>
    </location>
</feature>
<keyword evidence="5" id="KW-1185">Reference proteome</keyword>
<feature type="transmembrane region" description="Helical" evidence="3">
    <location>
        <begin position="356"/>
        <end position="376"/>
    </location>
</feature>
<dbReference type="PANTHER" id="PTHR18640:SF5">
    <property type="entry name" value="SODIUM_BILE ACID COTRANSPORTER 7"/>
    <property type="match status" value="1"/>
</dbReference>
<dbReference type="PANTHER" id="PTHR18640">
    <property type="entry name" value="SOLUTE CARRIER FAMILY 10 MEMBER 7"/>
    <property type="match status" value="1"/>
</dbReference>
<evidence type="ECO:0000256" key="1">
    <source>
        <dbReference type="ARBA" id="ARBA00004141"/>
    </source>
</evidence>
<feature type="compositionally biased region" description="Basic and acidic residues" evidence="2">
    <location>
        <begin position="16"/>
        <end position="28"/>
    </location>
</feature>
<sequence length="388" mass="42825">METKSLVDGFQPNNTADERGQSFDSPKEESHSSELSRLGAWLWWFAKDQWFLIGLGIVIIIASQVQVPLEHQEQKQTVVSYLSVSIVFFVTGCTLPTKTLLENYTRFLVLCFTQAQCFLLTSALAFGVVSATASNHDFLDPWLLVGLIFNGALPTTISSNVVMTRQAHGNTALTVVQTTIGNFLGPFLTPLLIKLYLSSGAWYTHVLPSTEGDFGSLYRRVFMQLGLSIYLPMIVGQAVQNLFPKPTATIFTKWNFNKLGSLALLALLWQTFDHEFATGAFHSVPTNNLIFVAFISVTNWTVWLVVSLATSLPWLARPDVVSVAYCVPAKTLSLGVPISTLFFASIQSLDEAKLQIPMTIFQCVQVALGSIATIPLRKWVDKGSQQSS</sequence>
<proteinExistence type="predicted"/>
<feature type="region of interest" description="Disordered" evidence="2">
    <location>
        <begin position="1"/>
        <end position="28"/>
    </location>
</feature>
<dbReference type="OrthoDB" id="188035at2759"/>
<dbReference type="GO" id="GO:0005886">
    <property type="term" value="C:plasma membrane"/>
    <property type="evidence" value="ECO:0007669"/>
    <property type="project" value="TreeGrafter"/>
</dbReference>
<protein>
    <recommendedName>
        <fullName evidence="6">Sodium bile acid cotransporter</fullName>
    </recommendedName>
</protein>
<feature type="transmembrane region" description="Helical" evidence="3">
    <location>
        <begin position="175"/>
        <end position="197"/>
    </location>
</feature>
<evidence type="ECO:0000313" key="5">
    <source>
        <dbReference type="Proteomes" id="UP000327013"/>
    </source>
</evidence>
<feature type="transmembrane region" description="Helical" evidence="3">
    <location>
        <begin position="251"/>
        <end position="269"/>
    </location>
</feature>
<reference evidence="4 5" key="1">
    <citation type="submission" date="2019-06" db="EMBL/GenBank/DDBJ databases">
        <title>A chromosomal-level reference genome of Carpinus fangiana (Coryloideae, Betulaceae).</title>
        <authorList>
            <person name="Yang X."/>
            <person name="Wang Z."/>
            <person name="Zhang L."/>
            <person name="Hao G."/>
            <person name="Liu J."/>
            <person name="Yang Y."/>
        </authorList>
    </citation>
    <scope>NUCLEOTIDE SEQUENCE [LARGE SCALE GENOMIC DNA]</scope>
    <source>
        <strain evidence="4">Cfa_2016G</strain>
        <tissue evidence="4">Leaf</tissue>
    </source>
</reference>
<dbReference type="EMBL" id="VIBQ01000014">
    <property type="protein sequence ID" value="KAB8349453.1"/>
    <property type="molecule type" value="Genomic_DNA"/>
</dbReference>
<organism evidence="4 5">
    <name type="scientific">Carpinus fangiana</name>
    <dbReference type="NCBI Taxonomy" id="176857"/>
    <lineage>
        <taxon>Eukaryota</taxon>
        <taxon>Viridiplantae</taxon>
        <taxon>Streptophyta</taxon>
        <taxon>Embryophyta</taxon>
        <taxon>Tracheophyta</taxon>
        <taxon>Spermatophyta</taxon>
        <taxon>Magnoliopsida</taxon>
        <taxon>eudicotyledons</taxon>
        <taxon>Gunneridae</taxon>
        <taxon>Pentapetalae</taxon>
        <taxon>rosids</taxon>
        <taxon>fabids</taxon>
        <taxon>Fagales</taxon>
        <taxon>Betulaceae</taxon>
        <taxon>Carpinus</taxon>
    </lineage>
</organism>
<feature type="transmembrane region" description="Helical" evidence="3">
    <location>
        <begin position="50"/>
        <end position="66"/>
    </location>
</feature>
<keyword evidence="3" id="KW-0472">Membrane</keyword>
<comment type="subcellular location">
    <subcellularLocation>
        <location evidence="1">Membrane</location>
        <topology evidence="1">Multi-pass membrane protein</topology>
    </subcellularLocation>
</comment>
<accession>A0A5N6KVX2</accession>
<feature type="transmembrane region" description="Helical" evidence="3">
    <location>
        <begin position="289"/>
        <end position="316"/>
    </location>
</feature>
<feature type="transmembrane region" description="Helical" evidence="3">
    <location>
        <begin position="141"/>
        <end position="163"/>
    </location>
</feature>
<dbReference type="Gene3D" id="1.20.1530.20">
    <property type="match status" value="1"/>
</dbReference>
<evidence type="ECO:0000256" key="2">
    <source>
        <dbReference type="SAM" id="MobiDB-lite"/>
    </source>
</evidence>
<feature type="transmembrane region" description="Helical" evidence="3">
    <location>
        <begin position="217"/>
        <end position="239"/>
    </location>
</feature>
<evidence type="ECO:0000256" key="3">
    <source>
        <dbReference type="SAM" id="Phobius"/>
    </source>
</evidence>
<name>A0A5N6KVX2_9ROSI</name>
<dbReference type="InterPro" id="IPR038770">
    <property type="entry name" value="Na+/solute_symporter_sf"/>
</dbReference>
<dbReference type="InterPro" id="IPR016833">
    <property type="entry name" value="Put_Na-Bile_cotransptr"/>
</dbReference>
<evidence type="ECO:0008006" key="6">
    <source>
        <dbReference type="Google" id="ProtNLM"/>
    </source>
</evidence>
<gene>
    <name evidence="4" type="ORF">FH972_023480</name>
</gene>
<keyword evidence="3" id="KW-0812">Transmembrane</keyword>
<keyword evidence="3" id="KW-1133">Transmembrane helix</keyword>
<dbReference type="Pfam" id="PF13593">
    <property type="entry name" value="SBF_like"/>
    <property type="match status" value="1"/>
</dbReference>
<evidence type="ECO:0000313" key="4">
    <source>
        <dbReference type="EMBL" id="KAB8349453.1"/>
    </source>
</evidence>
<dbReference type="Proteomes" id="UP000327013">
    <property type="component" value="Unassembled WGS sequence"/>
</dbReference>
<comment type="caution">
    <text evidence="4">The sequence shown here is derived from an EMBL/GenBank/DDBJ whole genome shotgun (WGS) entry which is preliminary data.</text>
</comment>
<feature type="transmembrane region" description="Helical" evidence="3">
    <location>
        <begin position="78"/>
        <end position="95"/>
    </location>
</feature>
<feature type="transmembrane region" description="Helical" evidence="3">
    <location>
        <begin position="323"/>
        <end position="344"/>
    </location>
</feature>
<dbReference type="AlphaFoldDB" id="A0A5N6KVX2"/>